<sequence>MCLKCHPTLACADCKVNDNPDPVWAQIQQLISDIQFVLRQPTCSKPLINISQYGYINASNSRAGHRHIVPKEALELKRSDPTESRLCVARLLM</sequence>
<dbReference type="EMBL" id="JAIWYP010000001">
    <property type="protein sequence ID" value="KAH3897660.1"/>
    <property type="molecule type" value="Genomic_DNA"/>
</dbReference>
<evidence type="ECO:0000313" key="2">
    <source>
        <dbReference type="Proteomes" id="UP000828390"/>
    </source>
</evidence>
<proteinExistence type="predicted"/>
<reference evidence="1" key="1">
    <citation type="journal article" date="2019" name="bioRxiv">
        <title>The Genome of the Zebra Mussel, Dreissena polymorpha: A Resource for Invasive Species Research.</title>
        <authorList>
            <person name="McCartney M.A."/>
            <person name="Auch B."/>
            <person name="Kono T."/>
            <person name="Mallez S."/>
            <person name="Zhang Y."/>
            <person name="Obille A."/>
            <person name="Becker A."/>
            <person name="Abrahante J.E."/>
            <person name="Garbe J."/>
            <person name="Badalamenti J.P."/>
            <person name="Herman A."/>
            <person name="Mangelson H."/>
            <person name="Liachko I."/>
            <person name="Sullivan S."/>
            <person name="Sone E.D."/>
            <person name="Koren S."/>
            <person name="Silverstein K.A.T."/>
            <person name="Beckman K.B."/>
            <person name="Gohl D.M."/>
        </authorList>
    </citation>
    <scope>NUCLEOTIDE SEQUENCE</scope>
    <source>
        <strain evidence="1">Duluth1</strain>
        <tissue evidence="1">Whole animal</tissue>
    </source>
</reference>
<keyword evidence="2" id="KW-1185">Reference proteome</keyword>
<dbReference type="AlphaFoldDB" id="A0A9D4SBD4"/>
<protein>
    <submittedName>
        <fullName evidence="1">Uncharacterized protein</fullName>
    </submittedName>
</protein>
<dbReference type="Proteomes" id="UP000828390">
    <property type="component" value="Unassembled WGS sequence"/>
</dbReference>
<reference evidence="1" key="2">
    <citation type="submission" date="2020-11" db="EMBL/GenBank/DDBJ databases">
        <authorList>
            <person name="McCartney M.A."/>
            <person name="Auch B."/>
            <person name="Kono T."/>
            <person name="Mallez S."/>
            <person name="Becker A."/>
            <person name="Gohl D.M."/>
            <person name="Silverstein K.A.T."/>
            <person name="Koren S."/>
            <person name="Bechman K.B."/>
            <person name="Herman A."/>
            <person name="Abrahante J.E."/>
            <person name="Garbe J."/>
        </authorList>
    </citation>
    <scope>NUCLEOTIDE SEQUENCE</scope>
    <source>
        <strain evidence="1">Duluth1</strain>
        <tissue evidence="1">Whole animal</tissue>
    </source>
</reference>
<evidence type="ECO:0000313" key="1">
    <source>
        <dbReference type="EMBL" id="KAH3897660.1"/>
    </source>
</evidence>
<accession>A0A9D4SBD4</accession>
<name>A0A9D4SBD4_DREPO</name>
<gene>
    <name evidence="1" type="ORF">DPMN_021853</name>
</gene>
<comment type="caution">
    <text evidence="1">The sequence shown here is derived from an EMBL/GenBank/DDBJ whole genome shotgun (WGS) entry which is preliminary data.</text>
</comment>
<organism evidence="1 2">
    <name type="scientific">Dreissena polymorpha</name>
    <name type="common">Zebra mussel</name>
    <name type="synonym">Mytilus polymorpha</name>
    <dbReference type="NCBI Taxonomy" id="45954"/>
    <lineage>
        <taxon>Eukaryota</taxon>
        <taxon>Metazoa</taxon>
        <taxon>Spiralia</taxon>
        <taxon>Lophotrochozoa</taxon>
        <taxon>Mollusca</taxon>
        <taxon>Bivalvia</taxon>
        <taxon>Autobranchia</taxon>
        <taxon>Heteroconchia</taxon>
        <taxon>Euheterodonta</taxon>
        <taxon>Imparidentia</taxon>
        <taxon>Neoheterodontei</taxon>
        <taxon>Myida</taxon>
        <taxon>Dreissenoidea</taxon>
        <taxon>Dreissenidae</taxon>
        <taxon>Dreissena</taxon>
    </lineage>
</organism>